<gene>
    <name evidence="2" type="ORF">S1_00012</name>
</gene>
<keyword evidence="1" id="KW-1133">Transmembrane helix</keyword>
<keyword evidence="1" id="KW-0812">Transmembrane</keyword>
<accession>A0A7G5B7Q6</accession>
<evidence type="ECO:0000313" key="2">
    <source>
        <dbReference type="EMBL" id="QMV32329.1"/>
    </source>
</evidence>
<dbReference type="InterPro" id="IPR057700">
    <property type="entry name" value="DUF7940"/>
</dbReference>
<name>A0A7G5B7Q6_9CAUD</name>
<feature type="transmembrane region" description="Helical" evidence="1">
    <location>
        <begin position="20"/>
        <end position="38"/>
    </location>
</feature>
<evidence type="ECO:0000256" key="1">
    <source>
        <dbReference type="SAM" id="Phobius"/>
    </source>
</evidence>
<evidence type="ECO:0008006" key="4">
    <source>
        <dbReference type="Google" id="ProtNLM"/>
    </source>
</evidence>
<dbReference type="Proteomes" id="UP000515295">
    <property type="component" value="Segment"/>
</dbReference>
<keyword evidence="1" id="KW-0472">Membrane</keyword>
<organism evidence="2 3">
    <name type="scientific">Ralstonia phage Adzire</name>
    <dbReference type="NCBI Taxonomy" id="2759711"/>
    <lineage>
        <taxon>Viruses</taxon>
        <taxon>Duplodnaviria</taxon>
        <taxon>Heunggongvirae</taxon>
        <taxon>Uroviricota</taxon>
        <taxon>Caudoviricetes</taxon>
        <taxon>Bakolyvirus</taxon>
        <taxon>Bakolyvirus simangalove</taxon>
    </lineage>
</organism>
<dbReference type="EMBL" id="MT740725">
    <property type="protein sequence ID" value="QMV32329.1"/>
    <property type="molecule type" value="Genomic_DNA"/>
</dbReference>
<reference evidence="2 3" key="1">
    <citation type="submission" date="2020-07" db="EMBL/GenBank/DDBJ databases">
        <title>Ralstonia phages.</title>
        <authorList>
            <person name="Trotereau A."/>
            <person name="Boyer C."/>
            <person name="Torres-Barcelo C."/>
        </authorList>
    </citation>
    <scope>NUCLEOTIDE SEQUENCE [LARGE SCALE GENOMIC DNA]</scope>
</reference>
<proteinExistence type="predicted"/>
<sequence length="89" mass="9728">MFNSLKTHFVDDWHKAYRWLSVQIMVLAGAINAAWAYIPAEFKAAVPPERLSQMTYALLGLAVVARLIRQNAAAGLAPGESSAQDDLAK</sequence>
<protein>
    <recommendedName>
        <fullName evidence="4">Holin</fullName>
    </recommendedName>
</protein>
<evidence type="ECO:0000313" key="3">
    <source>
        <dbReference type="Proteomes" id="UP000515295"/>
    </source>
</evidence>
<dbReference type="Pfam" id="PF25612">
    <property type="entry name" value="DUF7940"/>
    <property type="match status" value="1"/>
</dbReference>